<dbReference type="FunFam" id="2.40.10.10:FF:000078">
    <property type="entry name" value="Serine protease H137"/>
    <property type="match status" value="1"/>
</dbReference>
<dbReference type="InterPro" id="IPR009003">
    <property type="entry name" value="Peptidase_S1_PA"/>
</dbReference>
<dbReference type="Gene3D" id="3.30.1640.30">
    <property type="match status" value="1"/>
</dbReference>
<dbReference type="Pfam" id="PF00089">
    <property type="entry name" value="Trypsin"/>
    <property type="match status" value="1"/>
</dbReference>
<evidence type="ECO:0000256" key="6">
    <source>
        <dbReference type="ARBA" id="ARBA00022837"/>
    </source>
</evidence>
<dbReference type="SUPFAM" id="SSF50494">
    <property type="entry name" value="Trypsin-like serine proteases"/>
    <property type="match status" value="1"/>
</dbReference>
<keyword evidence="3 12" id="KW-0732">Signal</keyword>
<feature type="domain" description="Clip" evidence="14">
    <location>
        <begin position="21"/>
        <end position="75"/>
    </location>
</feature>
<proteinExistence type="evidence at transcript level"/>
<dbReference type="FunFam" id="3.30.1640.30:FF:000001">
    <property type="entry name" value="Serine protease 7"/>
    <property type="match status" value="1"/>
</dbReference>
<dbReference type="Gene3D" id="2.40.10.10">
    <property type="entry name" value="Trypsin-like serine proteases"/>
    <property type="match status" value="2"/>
</dbReference>
<organism evidence="15">
    <name type="scientific">Ampulex compressa</name>
    <name type="common">Emerald cockroach wasp</name>
    <dbReference type="NCBI Taxonomy" id="860918"/>
    <lineage>
        <taxon>Eukaryota</taxon>
        <taxon>Metazoa</taxon>
        <taxon>Ecdysozoa</taxon>
        <taxon>Arthropoda</taxon>
        <taxon>Hexapoda</taxon>
        <taxon>Insecta</taxon>
        <taxon>Pterygota</taxon>
        <taxon>Neoptera</taxon>
        <taxon>Endopterygota</taxon>
        <taxon>Hymenoptera</taxon>
        <taxon>Apocrita</taxon>
        <taxon>Aculeata</taxon>
        <taxon>Apoidea</taxon>
        <taxon>Ampulicidae</taxon>
        <taxon>Ampulicini</taxon>
        <taxon>Ampulex</taxon>
    </lineage>
</organism>
<sequence length="378" mass="41978">MTLVAFFVACFIFYGVKAQESCITPLKTSGTCINIRNCQPLVNILRRARPLSQQSLEFLRNSQCGFEGTYPKVCCEDQIPGTVLEDPAPTTIPDPPDVTNHPNLKLLNYSICGPITEQKLHGGNKTGVFDFPWMTLIAYDTGRGIPEFRCGGSIIHKRYILTAAHCVTSLPEGLTLIGVRVGDHDISTERDCDKNEEGLEERCAERYQDFGIASIHSHPLYRRATLRNDIALIRVDADIDFRPRSVRPICLPVGPAVKIMQGRVTVTGWGATEDGPRSLDLLRVNLTPMSTAECSEVYKNRVEIWYKQMCAGGKRNIDACLGDSGGPLQSPNIYNNDVVYMQYGIVSFGLKTCGVEGVPGVYTNVPYYMDWILNTLKE</sequence>
<evidence type="ECO:0000313" key="15">
    <source>
        <dbReference type="EMBL" id="ARK20049.1"/>
    </source>
</evidence>
<protein>
    <recommendedName>
        <fullName evidence="12">CLIP domain-containing serine protease</fullName>
        <ecNumber evidence="11">3.4.21.-</ecNumber>
    </recommendedName>
</protein>
<dbReference type="GO" id="GO:0004252">
    <property type="term" value="F:serine-type endopeptidase activity"/>
    <property type="evidence" value="ECO:0007669"/>
    <property type="project" value="UniProtKB-UniRule"/>
</dbReference>
<keyword evidence="12" id="KW-0964">Secreted</keyword>
<evidence type="ECO:0000256" key="5">
    <source>
        <dbReference type="ARBA" id="ARBA00022825"/>
    </source>
</evidence>
<dbReference type="SMART" id="SM00020">
    <property type="entry name" value="Tryp_SPc"/>
    <property type="match status" value="1"/>
</dbReference>
<dbReference type="InterPro" id="IPR051333">
    <property type="entry name" value="CLIP_Serine_Protease"/>
</dbReference>
<evidence type="ECO:0000256" key="10">
    <source>
        <dbReference type="ARBA" id="ARBA00024195"/>
    </source>
</evidence>
<dbReference type="PROSITE" id="PS50240">
    <property type="entry name" value="TRYPSIN_DOM"/>
    <property type="match status" value="1"/>
</dbReference>
<evidence type="ECO:0000256" key="11">
    <source>
        <dbReference type="RuleBase" id="RU363034"/>
    </source>
</evidence>
<name>A0A1W6EWF7_AMPCP</name>
<reference evidence="15" key="1">
    <citation type="submission" date="2017-02" db="EMBL/GenBank/DDBJ databases">
        <title>Parasitoid Jewel Wasp Mounts Multi-Pronged Neurochemical Attack to Hijack a Host Brain.</title>
        <authorList>
            <person name="Arvidson R.S."/>
            <person name="Kaiser M."/>
            <person name="Libersat F."/>
            <person name="Adams M.E."/>
        </authorList>
    </citation>
    <scope>NUCLEOTIDE SEQUENCE</scope>
    <source>
        <strain evidence="15">267</strain>
    </source>
</reference>
<dbReference type="OrthoDB" id="8250810at2759"/>
<evidence type="ECO:0000256" key="8">
    <source>
        <dbReference type="ARBA" id="ARBA00023157"/>
    </source>
</evidence>
<dbReference type="FunFam" id="2.40.10.10:FF:000028">
    <property type="entry name" value="Serine protease easter"/>
    <property type="match status" value="1"/>
</dbReference>
<keyword evidence="2" id="KW-0479">Metal-binding</keyword>
<evidence type="ECO:0000256" key="4">
    <source>
        <dbReference type="ARBA" id="ARBA00022801"/>
    </source>
</evidence>
<dbReference type="InterPro" id="IPR018114">
    <property type="entry name" value="TRYPSIN_HIS"/>
</dbReference>
<dbReference type="GO" id="GO:0051604">
    <property type="term" value="P:protein maturation"/>
    <property type="evidence" value="ECO:0007669"/>
    <property type="project" value="UniProtKB-ARBA"/>
</dbReference>
<dbReference type="InterPro" id="IPR022700">
    <property type="entry name" value="CLIP"/>
</dbReference>
<keyword evidence="8" id="KW-1015">Disulfide bond</keyword>
<dbReference type="InterPro" id="IPR033116">
    <property type="entry name" value="TRYPSIN_SER"/>
</dbReference>
<dbReference type="PANTHER" id="PTHR24260">
    <property type="match status" value="1"/>
</dbReference>
<dbReference type="Pfam" id="PF12032">
    <property type="entry name" value="CLIP"/>
    <property type="match status" value="1"/>
</dbReference>
<dbReference type="InterPro" id="IPR001254">
    <property type="entry name" value="Trypsin_dom"/>
</dbReference>
<dbReference type="PRINTS" id="PR00722">
    <property type="entry name" value="CHYMOTRYPSIN"/>
</dbReference>
<dbReference type="EMBL" id="KY563640">
    <property type="protein sequence ID" value="ARK20049.1"/>
    <property type="molecule type" value="mRNA"/>
</dbReference>
<dbReference type="AlphaFoldDB" id="A0A1W6EWF7"/>
<dbReference type="InterPro" id="IPR001314">
    <property type="entry name" value="Peptidase_S1A"/>
</dbReference>
<comment type="similarity">
    <text evidence="10 12">Belongs to the peptidase S1 family. CLIP subfamily.</text>
</comment>
<dbReference type="InterPro" id="IPR043504">
    <property type="entry name" value="Peptidase_S1_PA_chymotrypsin"/>
</dbReference>
<keyword evidence="6" id="KW-0106">Calcium</keyword>
<evidence type="ECO:0000256" key="12">
    <source>
        <dbReference type="RuleBase" id="RU366078"/>
    </source>
</evidence>
<evidence type="ECO:0000256" key="9">
    <source>
        <dbReference type="ARBA" id="ARBA00023180"/>
    </source>
</evidence>
<dbReference type="SMART" id="SM00680">
    <property type="entry name" value="CLIP"/>
    <property type="match status" value="1"/>
</dbReference>
<evidence type="ECO:0000259" key="14">
    <source>
        <dbReference type="PROSITE" id="PS51888"/>
    </source>
</evidence>
<keyword evidence="4 11" id="KW-0378">Hydrolase</keyword>
<dbReference type="PROSITE" id="PS00134">
    <property type="entry name" value="TRYPSIN_HIS"/>
    <property type="match status" value="1"/>
</dbReference>
<keyword evidence="1 11" id="KW-0645">Protease</keyword>
<evidence type="ECO:0000256" key="7">
    <source>
        <dbReference type="ARBA" id="ARBA00023145"/>
    </source>
</evidence>
<feature type="chain" id="PRO_5023977210" description="CLIP domain-containing serine protease" evidence="12">
    <location>
        <begin position="19"/>
        <end position="378"/>
    </location>
</feature>
<dbReference type="InterPro" id="IPR038565">
    <property type="entry name" value="CLIP_sf"/>
</dbReference>
<evidence type="ECO:0000259" key="13">
    <source>
        <dbReference type="PROSITE" id="PS50240"/>
    </source>
</evidence>
<evidence type="ECO:0000256" key="3">
    <source>
        <dbReference type="ARBA" id="ARBA00022729"/>
    </source>
</evidence>
<dbReference type="GO" id="GO:0006508">
    <property type="term" value="P:proteolysis"/>
    <property type="evidence" value="ECO:0007669"/>
    <property type="project" value="UniProtKB-KW"/>
</dbReference>
<comment type="subcellular location">
    <subcellularLocation>
        <location evidence="12">Secreted</location>
    </subcellularLocation>
</comment>
<dbReference type="PROSITE" id="PS00135">
    <property type="entry name" value="TRYPSIN_SER"/>
    <property type="match status" value="1"/>
</dbReference>
<feature type="domain" description="Peptidase S1" evidence="13">
    <location>
        <begin position="120"/>
        <end position="377"/>
    </location>
</feature>
<evidence type="ECO:0000256" key="1">
    <source>
        <dbReference type="ARBA" id="ARBA00022670"/>
    </source>
</evidence>
<dbReference type="PROSITE" id="PS51888">
    <property type="entry name" value="CLIP"/>
    <property type="match status" value="1"/>
</dbReference>
<keyword evidence="9" id="KW-0325">Glycoprotein</keyword>
<keyword evidence="5 11" id="KW-0720">Serine protease</keyword>
<accession>A0A1W6EWF7</accession>
<dbReference type="PANTHER" id="PTHR24260:SF140">
    <property type="entry name" value="SERINE PROTEASE GRASS"/>
    <property type="match status" value="1"/>
</dbReference>
<feature type="signal peptide" evidence="12">
    <location>
        <begin position="1"/>
        <end position="18"/>
    </location>
</feature>
<comment type="domain">
    <text evidence="12">The clip domain consists of 35-55 residues which are 'knitted' together usually by 3 conserved disulfide bonds forming a clip-like compact structure.</text>
</comment>
<keyword evidence="7" id="KW-0865">Zymogen</keyword>
<dbReference type="CDD" id="cd00190">
    <property type="entry name" value="Tryp_SPc"/>
    <property type="match status" value="1"/>
</dbReference>
<dbReference type="EC" id="3.4.21.-" evidence="11"/>
<evidence type="ECO:0000256" key="2">
    <source>
        <dbReference type="ARBA" id="ARBA00022723"/>
    </source>
</evidence>
<dbReference type="GO" id="GO:0005576">
    <property type="term" value="C:extracellular region"/>
    <property type="evidence" value="ECO:0007669"/>
    <property type="project" value="UniProtKB-SubCell"/>
</dbReference>
<dbReference type="GO" id="GO:0046872">
    <property type="term" value="F:metal ion binding"/>
    <property type="evidence" value="ECO:0007669"/>
    <property type="project" value="UniProtKB-KW"/>
</dbReference>